<keyword evidence="1" id="KW-0238">DNA-binding</keyword>
<organism evidence="3 4">
    <name type="scientific">Spirosoma endbachense</name>
    <dbReference type="NCBI Taxonomy" id="2666025"/>
    <lineage>
        <taxon>Bacteria</taxon>
        <taxon>Pseudomonadati</taxon>
        <taxon>Bacteroidota</taxon>
        <taxon>Cytophagia</taxon>
        <taxon>Cytophagales</taxon>
        <taxon>Cytophagaceae</taxon>
        <taxon>Spirosoma</taxon>
    </lineage>
</organism>
<gene>
    <name evidence="3" type="ORF">GJR95_19495</name>
</gene>
<dbReference type="KEGG" id="senf:GJR95_19495"/>
<evidence type="ECO:0000259" key="2">
    <source>
        <dbReference type="Pfam" id="PF13102"/>
    </source>
</evidence>
<keyword evidence="4" id="KW-1185">Reference proteome</keyword>
<evidence type="ECO:0000256" key="1">
    <source>
        <dbReference type="ARBA" id="ARBA00023125"/>
    </source>
</evidence>
<dbReference type="Proteomes" id="UP000464577">
    <property type="component" value="Chromosome"/>
</dbReference>
<dbReference type="Gene3D" id="1.10.150.130">
    <property type="match status" value="1"/>
</dbReference>
<dbReference type="InterPro" id="IPR025269">
    <property type="entry name" value="SAM-like_dom"/>
</dbReference>
<protein>
    <recommendedName>
        <fullName evidence="2">Phage integrase SAM-like domain-containing protein</fullName>
    </recommendedName>
</protein>
<dbReference type="GO" id="GO:0003677">
    <property type="term" value="F:DNA binding"/>
    <property type="evidence" value="ECO:0007669"/>
    <property type="project" value="UniProtKB-KW"/>
</dbReference>
<name>A0A6P1VZ56_9BACT</name>
<dbReference type="InterPro" id="IPR010998">
    <property type="entry name" value="Integrase_recombinase_N"/>
</dbReference>
<evidence type="ECO:0000313" key="3">
    <source>
        <dbReference type="EMBL" id="QHV97057.1"/>
    </source>
</evidence>
<dbReference type="AlphaFoldDB" id="A0A6P1VZ56"/>
<sequence length="135" mass="15561">MLNDELGAIQTNLISIKQELQAAKKEVNSESVRAEWLKQQSGPGSLLTLLTDFEVHQRKYGKGKKGKPLTEGTFTQYRTNRAYLEDYIRSNKNVTLNPESINGTWFLRFEQYLRTRTTQKPLKQSTINLAIAHFK</sequence>
<reference evidence="3 4" key="1">
    <citation type="submission" date="2019-11" db="EMBL/GenBank/DDBJ databases">
        <title>Spirosoma endbachense sp. nov., isolated from a natural salt meadow.</title>
        <authorList>
            <person name="Rojas J."/>
            <person name="Ambika Manirajan B."/>
            <person name="Ratering S."/>
            <person name="Suarez C."/>
            <person name="Geissler-Plaum R."/>
            <person name="Schnell S."/>
        </authorList>
    </citation>
    <scope>NUCLEOTIDE SEQUENCE [LARGE SCALE GENOMIC DNA]</scope>
    <source>
        <strain evidence="3 4">I-24</strain>
    </source>
</reference>
<feature type="domain" description="Phage integrase SAM-like" evidence="2">
    <location>
        <begin position="67"/>
        <end position="135"/>
    </location>
</feature>
<proteinExistence type="predicted"/>
<dbReference type="EMBL" id="CP045997">
    <property type="protein sequence ID" value="QHV97057.1"/>
    <property type="molecule type" value="Genomic_DNA"/>
</dbReference>
<dbReference type="Pfam" id="PF13102">
    <property type="entry name" value="Phage_int_SAM_5"/>
    <property type="match status" value="1"/>
</dbReference>
<accession>A0A6P1VZ56</accession>
<evidence type="ECO:0000313" key="4">
    <source>
        <dbReference type="Proteomes" id="UP000464577"/>
    </source>
</evidence>